<name>A0ACC3SFD6_9PEZI</name>
<evidence type="ECO:0000313" key="1">
    <source>
        <dbReference type="EMBL" id="KAK8210328.1"/>
    </source>
</evidence>
<accession>A0ACC3SFD6</accession>
<organism evidence="1 2">
    <name type="scientific">Zalaria obscura</name>
    <dbReference type="NCBI Taxonomy" id="2024903"/>
    <lineage>
        <taxon>Eukaryota</taxon>
        <taxon>Fungi</taxon>
        <taxon>Dikarya</taxon>
        <taxon>Ascomycota</taxon>
        <taxon>Pezizomycotina</taxon>
        <taxon>Dothideomycetes</taxon>
        <taxon>Dothideomycetidae</taxon>
        <taxon>Dothideales</taxon>
        <taxon>Zalariaceae</taxon>
        <taxon>Zalaria</taxon>
    </lineage>
</organism>
<dbReference type="EMBL" id="JAMKPW020000015">
    <property type="protein sequence ID" value="KAK8210328.1"/>
    <property type="molecule type" value="Genomic_DNA"/>
</dbReference>
<protein>
    <submittedName>
        <fullName evidence="1">Uncharacterized protein</fullName>
    </submittedName>
</protein>
<reference evidence="1" key="1">
    <citation type="submission" date="2024-02" db="EMBL/GenBank/DDBJ databases">
        <title>Metagenome Assembled Genome of Zalaria obscura JY119.</title>
        <authorList>
            <person name="Vighnesh L."/>
            <person name="Jagadeeshwari U."/>
            <person name="Venkata Ramana C."/>
            <person name="Sasikala C."/>
        </authorList>
    </citation>
    <scope>NUCLEOTIDE SEQUENCE</scope>
    <source>
        <strain evidence="1">JY119</strain>
    </source>
</reference>
<dbReference type="Proteomes" id="UP001320706">
    <property type="component" value="Unassembled WGS sequence"/>
</dbReference>
<comment type="caution">
    <text evidence="1">The sequence shown here is derived from an EMBL/GenBank/DDBJ whole genome shotgun (WGS) entry which is preliminary data.</text>
</comment>
<proteinExistence type="predicted"/>
<sequence>MRLTRAQAAAQQIHLDEPEAQDSFAKSTTSKDEREPLGEITVNSIDGEKEARDDTQNAPAVVDENQGRGRGRKAKKAKEEGEAQGEVPEMTEHEIEQDMMLDGAIDEQHNVGAAASVEAEPVGVLPDRTRDADDQTPTQESQVSAAEEGNTAPSEVNSGTIEDTVVHHDITEPQTVIEESEPATPAVETEESILLPKRTPATDLQRKEAVGMRSTSNKENMAPFSPVSMQSPNIPEASVQPTPLPAGDPALEPIPQELANPSPAPLPDHQEVVEAESSSQELAPSGNALPPAANATSPPKPQRANSVIHKPTSRPSTLNRTSSVRQSTKTTSTLGRTSFVRQSTRPSRRPSSNDTDKSNEKREVSIPHSKPRPVGMKFPTPPPPAKSSKPPTKSTFMLPGEAVAAKLKAAKEAREKKDAEEDERKVFKARPAPKFAPVDGQVRQTKGSQLRQSLMVGKEEGATVGLGGLKRANSVRESIMGRASGVTAERKRMSVASKPLPGPTIAPLPKPETKTASTTPPAPKPAVGGDLKVKKRPSEATTTKQPERARLSSLNSNRPSTTATKPASTQGRLSSINTLTTASARIPSSGRTASGSNKGKEVFNRAALEKQAEEKAKREKEEAAKKARAEAAERSRQLSRQWAEERKKKVLLKAKLGKEGKVEGIPAEEGAKEAMGGDDAVKEGEVIAA</sequence>
<keyword evidence="2" id="KW-1185">Reference proteome</keyword>
<evidence type="ECO:0000313" key="2">
    <source>
        <dbReference type="Proteomes" id="UP001320706"/>
    </source>
</evidence>
<gene>
    <name evidence="1" type="ORF">M8818_003496</name>
</gene>